<sequence>MAAFRCASFAYGVWFSNFGKVKTCETLELIREEPKLRFGCLELYVRLTDDVEVDDQRDRFVVEEDVRQRVRVHWRSADASRDSTVRVSGVSS</sequence>
<evidence type="ECO:0000313" key="1">
    <source>
        <dbReference type="EMBL" id="CAI4007791.1"/>
    </source>
</evidence>
<dbReference type="EMBL" id="CAMXCT010004124">
    <property type="protein sequence ID" value="CAI4007791.1"/>
    <property type="molecule type" value="Genomic_DNA"/>
</dbReference>
<dbReference type="EMBL" id="CAMXCT030004124">
    <property type="protein sequence ID" value="CAL4795103.1"/>
    <property type="molecule type" value="Genomic_DNA"/>
</dbReference>
<evidence type="ECO:0000313" key="2">
    <source>
        <dbReference type="EMBL" id="CAL4795103.1"/>
    </source>
</evidence>
<proteinExistence type="predicted"/>
<comment type="caution">
    <text evidence="1">The sequence shown here is derived from an EMBL/GenBank/DDBJ whole genome shotgun (WGS) entry which is preliminary data.</text>
</comment>
<keyword evidence="3" id="KW-1185">Reference proteome</keyword>
<evidence type="ECO:0000313" key="3">
    <source>
        <dbReference type="Proteomes" id="UP001152797"/>
    </source>
</evidence>
<dbReference type="AlphaFoldDB" id="A0A9P1DCI9"/>
<organism evidence="1">
    <name type="scientific">Cladocopium goreaui</name>
    <dbReference type="NCBI Taxonomy" id="2562237"/>
    <lineage>
        <taxon>Eukaryota</taxon>
        <taxon>Sar</taxon>
        <taxon>Alveolata</taxon>
        <taxon>Dinophyceae</taxon>
        <taxon>Suessiales</taxon>
        <taxon>Symbiodiniaceae</taxon>
        <taxon>Cladocopium</taxon>
    </lineage>
</organism>
<reference evidence="1" key="1">
    <citation type="submission" date="2022-10" db="EMBL/GenBank/DDBJ databases">
        <authorList>
            <person name="Chen Y."/>
            <person name="Dougan E. K."/>
            <person name="Chan C."/>
            <person name="Rhodes N."/>
            <person name="Thang M."/>
        </authorList>
    </citation>
    <scope>NUCLEOTIDE SEQUENCE</scope>
</reference>
<protein>
    <submittedName>
        <fullName evidence="2">Kinesin motor domain-containing protein</fullName>
    </submittedName>
</protein>
<dbReference type="Proteomes" id="UP001152797">
    <property type="component" value="Unassembled WGS sequence"/>
</dbReference>
<reference evidence="2 3" key="2">
    <citation type="submission" date="2024-05" db="EMBL/GenBank/DDBJ databases">
        <authorList>
            <person name="Chen Y."/>
            <person name="Shah S."/>
            <person name="Dougan E. K."/>
            <person name="Thang M."/>
            <person name="Chan C."/>
        </authorList>
    </citation>
    <scope>NUCLEOTIDE SEQUENCE [LARGE SCALE GENOMIC DNA]</scope>
</reference>
<dbReference type="EMBL" id="CAMXCT020004124">
    <property type="protein sequence ID" value="CAL1161166.1"/>
    <property type="molecule type" value="Genomic_DNA"/>
</dbReference>
<accession>A0A9P1DCI9</accession>
<gene>
    <name evidence="1" type="ORF">C1SCF055_LOCUS33318</name>
</gene>
<name>A0A9P1DCI9_9DINO</name>